<dbReference type="InterPro" id="IPR049468">
    <property type="entry name" value="Restrct_endonuc-II-like_dom"/>
</dbReference>
<dbReference type="KEGG" id="mco:MCJ_002580"/>
<protein>
    <submittedName>
        <fullName evidence="2">HYPOTHETICAL Uncharacterized ATP-dependent helicase MG140</fullName>
    </submittedName>
</protein>
<dbReference type="PANTHER" id="PTHR10887:SF530">
    <property type="entry name" value="SUPERFAMILY I DNA HELICASES"/>
    <property type="match status" value="1"/>
</dbReference>
<dbReference type="Proteomes" id="UP000001491">
    <property type="component" value="Chromosome"/>
</dbReference>
<dbReference type="Pfam" id="PF13087">
    <property type="entry name" value="AAA_12"/>
    <property type="match status" value="1"/>
</dbReference>
<sequence length="1585" mass="185224">MIDTSKNKQILVKNINNWKIKLLDLTLKNKAINFKITSSSKIPSNLKIIYPTLDDLIKEIAADNLKEIYSFENYEMVFEEASSKLKISNKNIDWNEESEKEIRTRFILPKNFHTYTMDDVLKFNALKTKKIYTEYGRTNKSNLFGEIINSIHKTNKSYKDSYSISILYLSFGILKWYENSNSDLFYYAPLLFLPVDLQVQKNQWSLVIKKENTFEVNESLVQKLKMEYNIDLDYNSTRADLLNSYKEYCQSILKQADDKRWEIIDDIYLTTYDFSKIHIYKDIEENIESIIDSNFFQKIVGNAEALDTNITTVNYENINDNMNVEQQFKVLDADHSQEIAIQNAIAGKSFVLQGPPGTGKSQTITNMITEIMARGKKILFVAEKNAALQVVYNNLKKIGIHKYAIPIHDSNLNKKDILTEIVNSAENSRSLELNHDKIKIFTENYEKSRKTLDEYGEVLLSKTGPESDTIFDYITKYLSVSDSIDLNFFLPNILNIDYKTFDNILNSIDAFYDRYRNIRFDFYNHKWYGMLDTKINFEQKSKLFDSIYYLIYESNNIKKQVISLNLQTDEKLIEDKFTISAINIDWLINFHTYFDFDSQLQINYSFLEQTSNDIAHILALWQQREVLIQELLKTWKSYTFLNTLGAKNSYEYLIKTISNPFKNIFSMWRQLKKLVKENIISQQELNKLDLQFEFSKLAKVETLTQEINTIYSNFAFKIDISDAKLISKSLDKFKRSLEILEESKIDNTLFKLLAIKSQKKLITQIFSAFKSQLDYLMNHFDKNAFNFLNISHKSFVDKLSSLLDNKESLDDYLSFNFYKQQLIDLGLQPFLEQIFHHNIRHDMKNIFLKYFYKRLLENVIDSHFNNKDSVFMNNNLELFKEKDKQLFNLSKDKIIMSLDELINKSLVFKDSNRPYNILKKEVAKKQIRLPFKKIFEESLEFILNVKPCLLLSPLMVSQLFKDIDFKFDVVIFDEASQIRPETAISSLFRAKQVIIVGDKEQMPPSNFFQTVSLDEEYSEANDEIDNLSAGYDSLLSLADGNLESIKLKWHYRSEFEDLIETSNKFVYKDLITFPNSRLPQQYEALNFFYAQSGTQEFPSEDDAIAQALEILKDFLESNHQNYSVGIVVFNYPMVVKVENEIEQFKYNNPQLKHFFSEELREPFFVKNIETVQGDERDYIIFIISAKRTSAGNVNLNFGAINRSDSGYKRLNVGITRAKKGLMVVSNFKTHEVDWAQSEKKGIKLLEKFMKNAEFSRQNINNNVIENHEFESSLQQDIYNKLQNQGLIVKPKVGNSDFAIDLAIVDPQDPNKFLLAIECDGTSYKNSKTSRDRDRLRQQILEQRGWNVQRIWSIDWFKNQSKQVDMILDKLESLRVQIESRQTSATQESITNASKVDNFTLESKEVTNIFPLYPDLSKLKEEFFADFKQGNIEEQKAIIAKVLDKTGAIPFGEFCGFLKSWFYESRVTNFIKESAYKLIESHAKIIDNFVVPNNCNFQFRESDSLANKRSIMDIYDEEIKHFLLTVLSFSKVGISAIDLTRSLANRIFSSSVHNNHINKVITVLSQLESESKVIKTIDDKYMIKES</sequence>
<evidence type="ECO:0000259" key="1">
    <source>
        <dbReference type="SMART" id="SM00952"/>
    </source>
</evidence>
<dbReference type="Pfam" id="PF18741">
    <property type="entry name" value="MTES_1575"/>
    <property type="match status" value="1"/>
</dbReference>
<keyword evidence="3" id="KW-1185">Reference proteome</keyword>
<name>C5J657_MESCH</name>
<dbReference type="InterPro" id="IPR011335">
    <property type="entry name" value="Restrct_endonuc-II-like"/>
</dbReference>
<organism evidence="2 3">
    <name type="scientific">Mesomycoplasma conjunctivae (strain ATCC 25834 / NCTC 10147 / HRC/581)</name>
    <name type="common">Mycoplasma conjunctivae</name>
    <dbReference type="NCBI Taxonomy" id="572263"/>
    <lineage>
        <taxon>Bacteria</taxon>
        <taxon>Bacillati</taxon>
        <taxon>Mycoplasmatota</taxon>
        <taxon>Mycoplasmoidales</taxon>
        <taxon>Metamycoplasmataceae</taxon>
        <taxon>Mesomycoplasma</taxon>
    </lineage>
</organism>
<dbReference type="Pfam" id="PF13086">
    <property type="entry name" value="AAA_11"/>
    <property type="match status" value="2"/>
</dbReference>
<reference evidence="3" key="1">
    <citation type="journal article" date="2009" name="BMC Bioinformatics">
        <title>The Mycoplasma conjunctivae genome sequencing, annotation and analysis.</title>
        <authorList>
            <person name="Calderon-Copete S.P."/>
            <person name="Wigger G."/>
            <person name="Wunderlin C."/>
            <person name="Schmidheini T."/>
            <person name="Frey J."/>
            <person name="Quail M.A."/>
            <person name="Falquet L."/>
        </authorList>
    </citation>
    <scope>NUCLEOTIDE SEQUENCE [LARGE SCALE GENOMIC DNA]</scope>
    <source>
        <strain evidence="3">ATCC 25834 / NCTC 10147 / HRC/581</strain>
    </source>
</reference>
<dbReference type="InterPro" id="IPR013584">
    <property type="entry name" value="RAP"/>
</dbReference>
<feature type="domain" description="RAP" evidence="1">
    <location>
        <begin position="1316"/>
        <end position="1369"/>
    </location>
</feature>
<dbReference type="eggNOG" id="COG1112">
    <property type="taxonomic scope" value="Bacteria"/>
</dbReference>
<dbReference type="InterPro" id="IPR041677">
    <property type="entry name" value="DNA2/NAM7_AAA_11"/>
</dbReference>
<dbReference type="PANTHER" id="PTHR10887">
    <property type="entry name" value="DNA2/NAM7 HELICASE FAMILY"/>
    <property type="match status" value="1"/>
</dbReference>
<keyword evidence="2" id="KW-0547">Nucleotide-binding</keyword>
<dbReference type="InterPro" id="IPR027417">
    <property type="entry name" value="P-loop_NTPase"/>
</dbReference>
<dbReference type="HOGENOM" id="CLU_000788_3_2_14"/>
<dbReference type="FunFam" id="3.40.960.10:FF:000002">
    <property type="entry name" value="DNA helicase related protein"/>
    <property type="match status" value="1"/>
</dbReference>
<proteinExistence type="predicted"/>
<evidence type="ECO:0000313" key="2">
    <source>
        <dbReference type="EMBL" id="CAT04949.1"/>
    </source>
</evidence>
<dbReference type="Pfam" id="PF13195">
    <property type="entry name" value="DUF4011"/>
    <property type="match status" value="1"/>
</dbReference>
<dbReference type="InterPro" id="IPR045055">
    <property type="entry name" value="DNA2/NAM7-like"/>
</dbReference>
<gene>
    <name evidence="2" type="ordered locus">MCJ_002580</name>
</gene>
<dbReference type="SMART" id="SM00952">
    <property type="entry name" value="RAP"/>
    <property type="match status" value="1"/>
</dbReference>
<dbReference type="InterPro" id="IPR025103">
    <property type="entry name" value="DUF4011"/>
</dbReference>
<dbReference type="InterPro" id="IPR041679">
    <property type="entry name" value="DNA2/NAM7-like_C"/>
</dbReference>
<accession>C5J657</accession>
<keyword evidence="2" id="KW-0378">Hydrolase</keyword>
<dbReference type="EMBL" id="FM864216">
    <property type="protein sequence ID" value="CAT04949.1"/>
    <property type="molecule type" value="Genomic_DNA"/>
</dbReference>
<evidence type="ECO:0000313" key="3">
    <source>
        <dbReference type="Proteomes" id="UP000001491"/>
    </source>
</evidence>
<dbReference type="GO" id="GO:0004386">
    <property type="term" value="F:helicase activity"/>
    <property type="evidence" value="ECO:0007669"/>
    <property type="project" value="UniProtKB-KW"/>
</dbReference>
<dbReference type="Gene3D" id="3.40.50.300">
    <property type="entry name" value="P-loop containing nucleotide triphosphate hydrolases"/>
    <property type="match status" value="3"/>
</dbReference>
<dbReference type="SUPFAM" id="SSF52540">
    <property type="entry name" value="P-loop containing nucleoside triphosphate hydrolases"/>
    <property type="match status" value="1"/>
</dbReference>
<dbReference type="Gene3D" id="3.40.960.10">
    <property type="entry name" value="VSR Endonuclease"/>
    <property type="match status" value="1"/>
</dbReference>
<keyword evidence="2" id="KW-0347">Helicase</keyword>
<dbReference type="SUPFAM" id="SSF52980">
    <property type="entry name" value="Restriction endonuclease-like"/>
    <property type="match status" value="1"/>
</dbReference>
<keyword evidence="2" id="KW-0067">ATP-binding</keyword>